<dbReference type="InterPro" id="IPR005467">
    <property type="entry name" value="His_kinase_dom"/>
</dbReference>
<dbReference type="RefSeq" id="WP_015231386.1">
    <property type="nucleotide sequence ID" value="NC_019789.1"/>
</dbReference>
<evidence type="ECO:0000313" key="8">
    <source>
        <dbReference type="Proteomes" id="UP000010467"/>
    </source>
</evidence>
<evidence type="ECO:0000259" key="6">
    <source>
        <dbReference type="PROSITE" id="PS50109"/>
    </source>
</evidence>
<dbReference type="PRINTS" id="PR00344">
    <property type="entry name" value="BCTRLSENSOR"/>
</dbReference>
<dbReference type="AlphaFoldDB" id="L0A8U0"/>
<dbReference type="Pfam" id="PF00512">
    <property type="entry name" value="HisKA"/>
    <property type="match status" value="1"/>
</dbReference>
<dbReference type="InterPro" id="IPR036890">
    <property type="entry name" value="HATPase_C_sf"/>
</dbReference>
<dbReference type="KEGG" id="dpd:Deipe_4115"/>
<dbReference type="InterPro" id="IPR004358">
    <property type="entry name" value="Sig_transdc_His_kin-like_C"/>
</dbReference>
<dbReference type="SMART" id="SM00065">
    <property type="entry name" value="GAF"/>
    <property type="match status" value="4"/>
</dbReference>
<dbReference type="EC" id="2.7.13.3" evidence="2"/>
<dbReference type="GO" id="GO:0000155">
    <property type="term" value="F:phosphorelay sensor kinase activity"/>
    <property type="evidence" value="ECO:0007669"/>
    <property type="project" value="InterPro"/>
</dbReference>
<evidence type="ECO:0000256" key="4">
    <source>
        <dbReference type="ARBA" id="ARBA00022679"/>
    </source>
</evidence>
<keyword evidence="5 7" id="KW-0418">Kinase</keyword>
<dbReference type="HOGENOM" id="CLU_281555_0_0_0"/>
<dbReference type="InterPro" id="IPR003018">
    <property type="entry name" value="GAF"/>
</dbReference>
<keyword evidence="4" id="KW-0808">Transferase</keyword>
<protein>
    <recommendedName>
        <fullName evidence="2">histidine kinase</fullName>
        <ecNumber evidence="2">2.7.13.3</ecNumber>
    </recommendedName>
</protein>
<gene>
    <name evidence="7" type="ordered locus">Deipe_4115</name>
</gene>
<dbReference type="InterPro" id="IPR003661">
    <property type="entry name" value="HisK_dim/P_dom"/>
</dbReference>
<sequence length="1112" mass="122609">MPDSPVPPSPTSSELTGQQRADQLIAQLQDVTEQLAATGTQAEIFEFILRPALAVLGATAGMVLLVQGDALNVTAQYGQDAGIKSVWQDGPLSDRTPATAVLRTREPWLVEHSETLTATYPDLEARTGGKVAVGSAILPMFLEGQPLGVLVLDFQQPHHFTEPETRFLRTLAAQCAVALGRAQLTTDLQEQVRKRTAIIEHDARAYEVFVSFTEAVGAHSDVLALAQQAVEVLRRRFPDGSAAYYERVGDLWKARVWSDDLRGDLLALITAGLPETPLIREVLRVQDSVFVDGWNATREEVEHSEEYGTAVNVPLFMAGEVGGILALALRDNQRWAEQDKTLVHAVARGLNLALERTEFIRLLETRNVELDARTKALQRFAILARTPETDALALIGRAQEAVAELIGEGFAVYYQLEGESWMPKSQAGGTEHAPLQASLSSALPYDTTHNLRFPWETGQPLYQDRYNPTLDHDVPGSETIASTATLPLFVGTECHGIFAYGLNVSRPWTRGDKAILETAVNSLGLALERAEHARTLEAERAALDAFVAFSEAVGTQTDVLALARQAMQALQTRFPNSSGTYYERQDGLWKGRVWTEDMTDELLAMLQAGFPEDTPILRDAQQARQLVFREAWNPEEERVERSGEYQATVAAPLIVQEEVRGILGFALRDVARWSESDKALVRAVVRGLTLALERADVAARLAEQNAELDARTRALEGFANLTRDLSTEANQYGLVKRAQEVVMSLLSDGYALYYERDGERWRNRVQIGETRNPDLQAFIDAGPLVGVTPSVDVPWTTSQALYQDQYAQGSDTPLEMVEHVSTVASLPVLRRGEVAGVFIAVLFAQRTWAQADRAVLETVVRSLGLALERAEGIVALAARTEELVRSNAELEQFAYVASHDLQEPLRTITSFSQLLALKYQGRLDEKADIYIRLIGEATARMGTLLQDLLAFSRVGAGAHRQDVVDMQEVLAQVRQDLQAQIERSGATVHISSIPSVIGDGTQLRQLFQNLLGNALKFRDPGRAPEVYLDAQDEGNFVRITVRDNGIGIETEYFDRIFTIFQRLHTRDRYEGSGIGLSIARKIVERHGGRLGLKSNPGGGTVFSLTLPKKRAA</sequence>
<dbReference type="FunFam" id="3.30.565.10:FF:000006">
    <property type="entry name" value="Sensor histidine kinase WalK"/>
    <property type="match status" value="1"/>
</dbReference>
<dbReference type="PANTHER" id="PTHR43304">
    <property type="entry name" value="PHYTOCHROME-LIKE PROTEIN CPH1"/>
    <property type="match status" value="1"/>
</dbReference>
<dbReference type="Proteomes" id="UP000010467">
    <property type="component" value="Plasmid pDEIPE01"/>
</dbReference>
<dbReference type="SUPFAM" id="SSF47384">
    <property type="entry name" value="Homodimeric domain of signal transducing histidine kinase"/>
    <property type="match status" value="1"/>
</dbReference>
<evidence type="ECO:0000256" key="1">
    <source>
        <dbReference type="ARBA" id="ARBA00000085"/>
    </source>
</evidence>
<dbReference type="OrthoDB" id="65110at2"/>
<reference evidence="8" key="1">
    <citation type="submission" date="2012-03" db="EMBL/GenBank/DDBJ databases">
        <title>Complete sequence of plasmid 1 of Deinococcus peraridilitoris DSM 19664.</title>
        <authorList>
            <person name="Lucas S."/>
            <person name="Copeland A."/>
            <person name="Lapidus A."/>
            <person name="Glavina del Rio T."/>
            <person name="Dalin E."/>
            <person name="Tice H."/>
            <person name="Bruce D."/>
            <person name="Goodwin L."/>
            <person name="Pitluck S."/>
            <person name="Peters L."/>
            <person name="Mikhailova N."/>
            <person name="Lu M."/>
            <person name="Kyrpides N."/>
            <person name="Mavromatis K."/>
            <person name="Ivanova N."/>
            <person name="Brettin T."/>
            <person name="Detter J.C."/>
            <person name="Han C."/>
            <person name="Larimer F."/>
            <person name="Land M."/>
            <person name="Hauser L."/>
            <person name="Markowitz V."/>
            <person name="Cheng J.-F."/>
            <person name="Hugenholtz P."/>
            <person name="Woyke T."/>
            <person name="Wu D."/>
            <person name="Pukall R."/>
            <person name="Steenblock K."/>
            <person name="Brambilla E."/>
            <person name="Klenk H.-P."/>
            <person name="Eisen J.A."/>
        </authorList>
    </citation>
    <scope>NUCLEOTIDE SEQUENCE [LARGE SCALE GENOMIC DNA]</scope>
    <source>
        <strain evidence="8">DSM 19664 / LMG 22246 / CIP 109416 / KR-200</strain>
        <plasmid evidence="8">Plasmid pDEIPE01</plasmid>
    </source>
</reference>
<dbReference type="PANTHER" id="PTHR43304:SF1">
    <property type="entry name" value="PAC DOMAIN-CONTAINING PROTEIN"/>
    <property type="match status" value="1"/>
</dbReference>
<dbReference type="SMART" id="SM00387">
    <property type="entry name" value="HATPase_c"/>
    <property type="match status" value="1"/>
</dbReference>
<dbReference type="Gene3D" id="3.30.450.40">
    <property type="match status" value="5"/>
</dbReference>
<organism evidence="7 8">
    <name type="scientific">Deinococcus peraridilitoris (strain DSM 19664 / LMG 22246 / CIP 109416 / KR-200)</name>
    <dbReference type="NCBI Taxonomy" id="937777"/>
    <lineage>
        <taxon>Bacteria</taxon>
        <taxon>Thermotogati</taxon>
        <taxon>Deinococcota</taxon>
        <taxon>Deinococci</taxon>
        <taxon>Deinococcales</taxon>
        <taxon>Deinococcaceae</taxon>
        <taxon>Deinococcus</taxon>
    </lineage>
</organism>
<dbReference type="SUPFAM" id="SSF55781">
    <property type="entry name" value="GAF domain-like"/>
    <property type="match status" value="5"/>
</dbReference>
<dbReference type="Pfam" id="PF01590">
    <property type="entry name" value="GAF"/>
    <property type="match status" value="1"/>
</dbReference>
<dbReference type="InterPro" id="IPR029016">
    <property type="entry name" value="GAF-like_dom_sf"/>
</dbReference>
<dbReference type="Pfam" id="PF02518">
    <property type="entry name" value="HATPase_c"/>
    <property type="match status" value="1"/>
</dbReference>
<dbReference type="SUPFAM" id="SSF55874">
    <property type="entry name" value="ATPase domain of HSP90 chaperone/DNA topoisomerase II/histidine kinase"/>
    <property type="match status" value="1"/>
</dbReference>
<dbReference type="Gene3D" id="3.30.565.10">
    <property type="entry name" value="Histidine kinase-like ATPase, C-terminal domain"/>
    <property type="match status" value="1"/>
</dbReference>
<dbReference type="InterPro" id="IPR036097">
    <property type="entry name" value="HisK_dim/P_sf"/>
</dbReference>
<keyword evidence="3" id="KW-0597">Phosphoprotein</keyword>
<dbReference type="EMBL" id="CP003383">
    <property type="protein sequence ID" value="AFZ69485.1"/>
    <property type="molecule type" value="Genomic_DNA"/>
</dbReference>
<geneLocation type="plasmid" evidence="7 8">
    <name>pDEIPE01</name>
</geneLocation>
<dbReference type="PATRIC" id="fig|937777.3.peg.4137"/>
<dbReference type="SMART" id="SM00388">
    <property type="entry name" value="HisKA"/>
    <property type="match status" value="1"/>
</dbReference>
<dbReference type="Pfam" id="PF13185">
    <property type="entry name" value="GAF_2"/>
    <property type="match status" value="1"/>
</dbReference>
<evidence type="ECO:0000256" key="5">
    <source>
        <dbReference type="ARBA" id="ARBA00022777"/>
    </source>
</evidence>
<evidence type="ECO:0000256" key="3">
    <source>
        <dbReference type="ARBA" id="ARBA00022553"/>
    </source>
</evidence>
<evidence type="ECO:0000256" key="2">
    <source>
        <dbReference type="ARBA" id="ARBA00012438"/>
    </source>
</evidence>
<dbReference type="PROSITE" id="PS50109">
    <property type="entry name" value="HIS_KIN"/>
    <property type="match status" value="1"/>
</dbReference>
<dbReference type="CDD" id="cd00082">
    <property type="entry name" value="HisKA"/>
    <property type="match status" value="1"/>
</dbReference>
<keyword evidence="7" id="KW-0614">Plasmid</keyword>
<comment type="catalytic activity">
    <reaction evidence="1">
        <text>ATP + protein L-histidine = ADP + protein N-phospho-L-histidine.</text>
        <dbReference type="EC" id="2.7.13.3"/>
    </reaction>
</comment>
<dbReference type="InterPro" id="IPR052162">
    <property type="entry name" value="Sensor_kinase/Photoreceptor"/>
</dbReference>
<name>L0A8U0_DEIPD</name>
<keyword evidence="8" id="KW-1185">Reference proteome</keyword>
<accession>L0A8U0</accession>
<evidence type="ECO:0000313" key="7">
    <source>
        <dbReference type="EMBL" id="AFZ69485.1"/>
    </source>
</evidence>
<dbReference type="InterPro" id="IPR003594">
    <property type="entry name" value="HATPase_dom"/>
</dbReference>
<dbReference type="Gene3D" id="1.10.287.130">
    <property type="match status" value="1"/>
</dbReference>
<feature type="domain" description="Histidine kinase" evidence="6">
    <location>
        <begin position="896"/>
        <end position="1110"/>
    </location>
</feature>
<proteinExistence type="predicted"/>